<dbReference type="InterPro" id="IPR050445">
    <property type="entry name" value="Bact_polysacc_biosynth/exp"/>
</dbReference>
<dbReference type="PANTHER" id="PTHR32309:SF13">
    <property type="entry name" value="FERRIC ENTEROBACTIN TRANSPORT PROTEIN FEPE"/>
    <property type="match status" value="1"/>
</dbReference>
<dbReference type="PANTHER" id="PTHR32309">
    <property type="entry name" value="TYROSINE-PROTEIN KINASE"/>
    <property type="match status" value="1"/>
</dbReference>
<keyword evidence="2" id="KW-1133">Transmembrane helix</keyword>
<evidence type="ECO:0000256" key="1">
    <source>
        <dbReference type="SAM" id="Coils"/>
    </source>
</evidence>
<organism evidence="3 4">
    <name type="scientific">Polymorphum gilvum (strain LMG 25793 / CGMCC 1.9160 / SL003B-26A1)</name>
    <dbReference type="NCBI Taxonomy" id="991905"/>
    <lineage>
        <taxon>Bacteria</taxon>
        <taxon>Pseudomonadati</taxon>
        <taxon>Pseudomonadota</taxon>
        <taxon>Alphaproteobacteria</taxon>
        <taxon>Rhodobacterales</taxon>
        <taxon>Paracoccaceae</taxon>
        <taxon>Polymorphum</taxon>
    </lineage>
</organism>
<dbReference type="eggNOG" id="COG3524">
    <property type="taxonomic scope" value="Bacteria"/>
</dbReference>
<dbReference type="HOGENOM" id="CLU_027864_0_1_5"/>
<proteinExistence type="predicted"/>
<dbReference type="OrthoDB" id="7800844at2"/>
<dbReference type="RefSeq" id="WP_013653282.1">
    <property type="nucleotide sequence ID" value="NC_015259.1"/>
</dbReference>
<feature type="transmembrane region" description="Helical" evidence="2">
    <location>
        <begin position="57"/>
        <end position="78"/>
    </location>
</feature>
<dbReference type="KEGG" id="pgv:SL003B_2544"/>
<dbReference type="AlphaFoldDB" id="F2J3E3"/>
<keyword evidence="1" id="KW-0175">Coiled coil</keyword>
<dbReference type="EMBL" id="CP002568">
    <property type="protein sequence ID" value="ADZ70968.1"/>
    <property type="molecule type" value="Genomic_DNA"/>
</dbReference>
<dbReference type="GO" id="GO:0005886">
    <property type="term" value="C:plasma membrane"/>
    <property type="evidence" value="ECO:0007669"/>
    <property type="project" value="TreeGrafter"/>
</dbReference>
<dbReference type="GO" id="GO:0004713">
    <property type="term" value="F:protein tyrosine kinase activity"/>
    <property type="evidence" value="ECO:0007669"/>
    <property type="project" value="TreeGrafter"/>
</dbReference>
<keyword evidence="4" id="KW-1185">Reference proteome</keyword>
<evidence type="ECO:0000313" key="4">
    <source>
        <dbReference type="Proteomes" id="UP000008130"/>
    </source>
</evidence>
<evidence type="ECO:0000313" key="3">
    <source>
        <dbReference type="EMBL" id="ADZ70968.1"/>
    </source>
</evidence>
<gene>
    <name evidence="3" type="ordered locus">SL003B_2544</name>
</gene>
<feature type="coiled-coil region" evidence="1">
    <location>
        <begin position="302"/>
        <end position="329"/>
    </location>
</feature>
<name>F2J3E3_POLGS</name>
<keyword evidence="2" id="KW-0812">Transmembrane</keyword>
<protein>
    <submittedName>
        <fullName evidence="3">Capsule polysaccharide export protein-like protein</fullName>
    </submittedName>
</protein>
<feature type="transmembrane region" description="Helical" evidence="2">
    <location>
        <begin position="392"/>
        <end position="416"/>
    </location>
</feature>
<accession>F2J3E3</accession>
<evidence type="ECO:0000256" key="2">
    <source>
        <dbReference type="SAM" id="Phobius"/>
    </source>
</evidence>
<sequence length="420" mass="46875">MNSIIKHARTLSGRLQRRPVEGGGRPNALVANPARVPGFPAGTPDNDTGGGKSMRRVLVSLAAFVVMPTLMVAFYFLFVAADRYVSESHFVVRNAERLEVFEPSGMTMNLVRSFTGGGVSTSMQDAYVIVDYIRSRSIVTDVMKRIDLISVFGGDNGDLLTRLKDEPSLEELWEYWQKRVSTYVDINSGIVQLRVEAFAPDRAREISEVVIELSEELVNRLSDRSQNDALKRVTSEMQKAWSDYQMAENRLNAFRTASSVIDPVETAGAVGKVMLELYGERAKLQASLDTIAGEIDDDAPTARILRRKLEALNRQIDELDNELTGKENAAALSVKLAEFEQLQLDVLFKKNLYELTATSLEKARVNAEQQSLFLNVVVPPNVPEEALYPQRLFNIFFAFLSANIFWAIGSLMVAAVRDHM</sequence>
<dbReference type="STRING" id="991905.SL003B_2544"/>
<keyword evidence="2" id="KW-0472">Membrane</keyword>
<reference evidence="3 4" key="1">
    <citation type="journal article" date="2011" name="J. Bacteriol.">
        <title>Complete genome sequence of Polymorphum gilvum SL003B-26A1T, a crude oil-degrading bacterium from oil-polluted saline soil.</title>
        <authorList>
            <person name="Li S.G."/>
            <person name="Tang Y.Q."/>
            <person name="Nie Y."/>
            <person name="Cai M."/>
            <person name="Wu X.L."/>
        </authorList>
    </citation>
    <scope>NUCLEOTIDE SEQUENCE [LARGE SCALE GENOMIC DNA]</scope>
    <source>
        <strain evidence="4">LMG 25793 / CGMCC 1.9160 / SL003B-26A1</strain>
    </source>
</reference>
<dbReference type="Proteomes" id="UP000008130">
    <property type="component" value="Chromosome"/>
</dbReference>